<proteinExistence type="predicted"/>
<reference evidence="5" key="1">
    <citation type="submission" date="2017-02" db="UniProtKB">
        <authorList>
            <consortium name="WormBaseParasite"/>
        </authorList>
    </citation>
    <scope>IDENTIFICATION</scope>
</reference>
<evidence type="ECO:0000313" key="3">
    <source>
        <dbReference type="Proteomes" id="UP000038040"/>
    </source>
</evidence>
<feature type="compositionally biased region" description="Basic and acidic residues" evidence="1">
    <location>
        <begin position="1"/>
        <end position="23"/>
    </location>
</feature>
<dbReference type="Proteomes" id="UP000274756">
    <property type="component" value="Unassembled WGS sequence"/>
</dbReference>
<dbReference type="AlphaFoldDB" id="A0A0N4ULN6"/>
<dbReference type="OrthoDB" id="1723809at2759"/>
<sequence>MQKAKEIMLQKKEEKEKVRKMSESKWQPSRLLGCTRPPSVNFFTEDSVGSECSCILSGESDKKLVDSDKEEDLSSRRQIMGSRTNSLPQHVNSSSDLKSFDSEIFNENDEKIQQNYEAKIGHHLASSPFENLQYPIEIKERTNAMERQFYDRSRMEQFGMHFNLNIVPYEVDTLEEFRTKSPHQIEIYAFRDTTDVNYQRMAFTGEELSGVSTFSKNLVLFQS</sequence>
<keyword evidence="4" id="KW-1185">Reference proteome</keyword>
<dbReference type="WBParaSite" id="DME_0000871701-mRNA-1">
    <property type="protein sequence ID" value="DME_0000871701-mRNA-1"/>
    <property type="gene ID" value="DME_0000871701"/>
</dbReference>
<accession>A0A0N4ULN6</accession>
<name>A0A0N4ULN6_DRAME</name>
<evidence type="ECO:0000313" key="2">
    <source>
        <dbReference type="EMBL" id="VDN60477.1"/>
    </source>
</evidence>
<gene>
    <name evidence="2" type="ORF">DME_LOCUS10450</name>
</gene>
<evidence type="ECO:0000313" key="4">
    <source>
        <dbReference type="Proteomes" id="UP000274756"/>
    </source>
</evidence>
<evidence type="ECO:0000313" key="5">
    <source>
        <dbReference type="WBParaSite" id="DME_0000871701-mRNA-1"/>
    </source>
</evidence>
<protein>
    <submittedName>
        <fullName evidence="5">Kinesin motor domain-containing protein</fullName>
    </submittedName>
</protein>
<dbReference type="STRING" id="318479.A0A0N4ULN6"/>
<reference evidence="2 4" key="2">
    <citation type="submission" date="2018-11" db="EMBL/GenBank/DDBJ databases">
        <authorList>
            <consortium name="Pathogen Informatics"/>
        </authorList>
    </citation>
    <scope>NUCLEOTIDE SEQUENCE [LARGE SCALE GENOMIC DNA]</scope>
</reference>
<organism evidence="3 5">
    <name type="scientific">Dracunculus medinensis</name>
    <name type="common">Guinea worm</name>
    <dbReference type="NCBI Taxonomy" id="318479"/>
    <lineage>
        <taxon>Eukaryota</taxon>
        <taxon>Metazoa</taxon>
        <taxon>Ecdysozoa</taxon>
        <taxon>Nematoda</taxon>
        <taxon>Chromadorea</taxon>
        <taxon>Rhabditida</taxon>
        <taxon>Spirurina</taxon>
        <taxon>Dracunculoidea</taxon>
        <taxon>Dracunculidae</taxon>
        <taxon>Dracunculus</taxon>
    </lineage>
</organism>
<dbReference type="EMBL" id="UYYG01001218">
    <property type="protein sequence ID" value="VDN60477.1"/>
    <property type="molecule type" value="Genomic_DNA"/>
</dbReference>
<feature type="region of interest" description="Disordered" evidence="1">
    <location>
        <begin position="1"/>
        <end position="30"/>
    </location>
</feature>
<dbReference type="Proteomes" id="UP000038040">
    <property type="component" value="Unplaced"/>
</dbReference>
<evidence type="ECO:0000256" key="1">
    <source>
        <dbReference type="SAM" id="MobiDB-lite"/>
    </source>
</evidence>